<gene>
    <name evidence="6" type="ORF">GCM10008025_38070</name>
</gene>
<dbReference type="Gene3D" id="3.40.190.10">
    <property type="entry name" value="Periplasmic binding protein-like II"/>
    <property type="match status" value="1"/>
</dbReference>
<dbReference type="Proteomes" id="UP000613512">
    <property type="component" value="Unassembled WGS sequence"/>
</dbReference>
<dbReference type="PANTHER" id="PTHR43649:SF31">
    <property type="entry name" value="SN-GLYCEROL-3-PHOSPHATE-BINDING PERIPLASMIC PROTEIN UGPB"/>
    <property type="match status" value="1"/>
</dbReference>
<dbReference type="AlphaFoldDB" id="A0A916SBA8"/>
<feature type="chain" id="PRO_5038339111" evidence="5">
    <location>
        <begin position="18"/>
        <end position="427"/>
    </location>
</feature>
<comment type="subcellular location">
    <subcellularLocation>
        <location evidence="1">Cell envelope</location>
    </subcellularLocation>
</comment>
<evidence type="ECO:0000313" key="6">
    <source>
        <dbReference type="EMBL" id="GGA91992.1"/>
    </source>
</evidence>
<dbReference type="GO" id="GO:0030313">
    <property type="term" value="C:cell envelope"/>
    <property type="evidence" value="ECO:0007669"/>
    <property type="project" value="UniProtKB-SubCell"/>
</dbReference>
<keyword evidence="3" id="KW-0813">Transport</keyword>
<dbReference type="Pfam" id="PF01547">
    <property type="entry name" value="SBP_bac_1"/>
    <property type="match status" value="1"/>
</dbReference>
<proteinExistence type="inferred from homology"/>
<organism evidence="6 7">
    <name type="scientific">Ornithinibacillus halotolerans</name>
    <dbReference type="NCBI Taxonomy" id="1274357"/>
    <lineage>
        <taxon>Bacteria</taxon>
        <taxon>Bacillati</taxon>
        <taxon>Bacillota</taxon>
        <taxon>Bacilli</taxon>
        <taxon>Bacillales</taxon>
        <taxon>Bacillaceae</taxon>
        <taxon>Ornithinibacillus</taxon>
    </lineage>
</organism>
<dbReference type="CDD" id="cd13585">
    <property type="entry name" value="PBP2_TMBP_like"/>
    <property type="match status" value="1"/>
</dbReference>
<comment type="caution">
    <text evidence="6">The sequence shown here is derived from an EMBL/GenBank/DDBJ whole genome shotgun (WGS) entry which is preliminary data.</text>
</comment>
<keyword evidence="7" id="KW-1185">Reference proteome</keyword>
<dbReference type="InterPro" id="IPR006059">
    <property type="entry name" value="SBP"/>
</dbReference>
<dbReference type="EMBL" id="BMEY01000031">
    <property type="protein sequence ID" value="GGA91992.1"/>
    <property type="molecule type" value="Genomic_DNA"/>
</dbReference>
<evidence type="ECO:0000313" key="7">
    <source>
        <dbReference type="Proteomes" id="UP000613512"/>
    </source>
</evidence>
<comment type="similarity">
    <text evidence="2">Belongs to the bacterial solute-binding protein 1 family.</text>
</comment>
<reference evidence="6" key="2">
    <citation type="submission" date="2020-09" db="EMBL/GenBank/DDBJ databases">
        <authorList>
            <person name="Sun Q."/>
            <person name="Zhou Y."/>
        </authorList>
    </citation>
    <scope>NUCLEOTIDE SEQUENCE</scope>
    <source>
        <strain evidence="6">CGMCC 1.12408</strain>
    </source>
</reference>
<evidence type="ECO:0000256" key="3">
    <source>
        <dbReference type="ARBA" id="ARBA00022448"/>
    </source>
</evidence>
<evidence type="ECO:0000256" key="5">
    <source>
        <dbReference type="SAM" id="SignalP"/>
    </source>
</evidence>
<protein>
    <submittedName>
        <fullName evidence="6">ABC transporter substrate-binding protein</fullName>
    </submittedName>
</protein>
<keyword evidence="4 5" id="KW-0732">Signal</keyword>
<dbReference type="PANTHER" id="PTHR43649">
    <property type="entry name" value="ARABINOSE-BINDING PROTEIN-RELATED"/>
    <property type="match status" value="1"/>
</dbReference>
<evidence type="ECO:0000256" key="2">
    <source>
        <dbReference type="ARBA" id="ARBA00008520"/>
    </source>
</evidence>
<feature type="signal peptide" evidence="5">
    <location>
        <begin position="1"/>
        <end position="17"/>
    </location>
</feature>
<dbReference type="RefSeq" id="WP_188386267.1">
    <property type="nucleotide sequence ID" value="NZ_BMEY01000031.1"/>
</dbReference>
<evidence type="ECO:0000256" key="4">
    <source>
        <dbReference type="ARBA" id="ARBA00022729"/>
    </source>
</evidence>
<accession>A0A916SBA8</accession>
<sequence length="427" mass="48195">MKKFLLISFMILVTLLAACGDKSSSDNGGSKDRDVVELTFTTWGSEGHIAMYEELLEEFYEENPNIKVKIESIPHADYQQKLSVLAAGNELPDVGWVAERMVPQFINNQILREITEITEDKEFDFEDYIPSTLELWQHDGGLYGLPFSTPPMIIYYNKTMFEDAGVETPNELAAKGEWTWEQFEEVAKAISTGEGVNRKYGARLFNEWTNFATMPSHTFSYGGEMFSDDMSSFEWNSDEGIATFELLNRMMFEDKSHVPPGENVNFESGNVGMFTFMYSYIANVRGITDFEWDIAPLPKGPEGRVPLLGQAGLAAFEGSDHPEEALKLLQFLGSKTGIQASSQFFVPARKSVLESDEFINVENNPPRESIELAVINEMGNGFIYPLHEDWAKIESEIVSGFDKLFAQMATPEEILAEMEEKINPLLQ</sequence>
<reference evidence="6" key="1">
    <citation type="journal article" date="2014" name="Int. J. Syst. Evol. Microbiol.">
        <title>Complete genome sequence of Corynebacterium casei LMG S-19264T (=DSM 44701T), isolated from a smear-ripened cheese.</title>
        <authorList>
            <consortium name="US DOE Joint Genome Institute (JGI-PGF)"/>
            <person name="Walter F."/>
            <person name="Albersmeier A."/>
            <person name="Kalinowski J."/>
            <person name="Ruckert C."/>
        </authorList>
    </citation>
    <scope>NUCLEOTIDE SEQUENCE</scope>
    <source>
        <strain evidence="6">CGMCC 1.12408</strain>
    </source>
</reference>
<name>A0A916SBA8_9BACI</name>
<evidence type="ECO:0000256" key="1">
    <source>
        <dbReference type="ARBA" id="ARBA00004196"/>
    </source>
</evidence>
<dbReference type="PROSITE" id="PS51257">
    <property type="entry name" value="PROKAR_LIPOPROTEIN"/>
    <property type="match status" value="1"/>
</dbReference>
<dbReference type="InterPro" id="IPR050490">
    <property type="entry name" value="Bact_solute-bd_prot1"/>
</dbReference>
<dbReference type="SUPFAM" id="SSF53850">
    <property type="entry name" value="Periplasmic binding protein-like II"/>
    <property type="match status" value="1"/>
</dbReference>